<evidence type="ECO:0000313" key="3">
    <source>
        <dbReference type="Proteomes" id="UP001392437"/>
    </source>
</evidence>
<dbReference type="AlphaFoldDB" id="A0AAW0QBR2"/>
<gene>
    <name evidence="2" type="ORF">PG999_012715</name>
</gene>
<dbReference type="Proteomes" id="UP001392437">
    <property type="component" value="Unassembled WGS sequence"/>
</dbReference>
<proteinExistence type="predicted"/>
<dbReference type="EMBL" id="JAQQWP010000010">
    <property type="protein sequence ID" value="KAK8096771.1"/>
    <property type="molecule type" value="Genomic_DNA"/>
</dbReference>
<organism evidence="2 3">
    <name type="scientific">Apiospora kogelbergensis</name>
    <dbReference type="NCBI Taxonomy" id="1337665"/>
    <lineage>
        <taxon>Eukaryota</taxon>
        <taxon>Fungi</taxon>
        <taxon>Dikarya</taxon>
        <taxon>Ascomycota</taxon>
        <taxon>Pezizomycotina</taxon>
        <taxon>Sordariomycetes</taxon>
        <taxon>Xylariomycetidae</taxon>
        <taxon>Amphisphaeriales</taxon>
        <taxon>Apiosporaceae</taxon>
        <taxon>Apiospora</taxon>
    </lineage>
</organism>
<sequence length="162" mass="16960">MLDPFPFTTRQNEAHLVNKVLLPTISLGGLSRLAFAAPIASEVQAVEPGIGGGSQSFPASTVDTFDPEVEVEDGLEIENRVVSPEHVTGSGTFPRSSSTSVTSPGPGTRLRPGLFIPGGSVISPGPSMGGHGRKPARIYVGDVRRQTTKPNKDGGRVYKPAK</sequence>
<keyword evidence="3" id="KW-1185">Reference proteome</keyword>
<name>A0AAW0QBR2_9PEZI</name>
<evidence type="ECO:0000313" key="2">
    <source>
        <dbReference type="EMBL" id="KAK8096771.1"/>
    </source>
</evidence>
<feature type="compositionally biased region" description="Basic and acidic residues" evidence="1">
    <location>
        <begin position="142"/>
        <end position="156"/>
    </location>
</feature>
<reference evidence="2 3" key="1">
    <citation type="submission" date="2023-01" db="EMBL/GenBank/DDBJ databases">
        <title>Analysis of 21 Apiospora genomes using comparative genomics revels a genus with tremendous synthesis potential of carbohydrate active enzymes and secondary metabolites.</title>
        <authorList>
            <person name="Sorensen T."/>
        </authorList>
    </citation>
    <scope>NUCLEOTIDE SEQUENCE [LARGE SCALE GENOMIC DNA]</scope>
    <source>
        <strain evidence="2 3">CBS 117206</strain>
    </source>
</reference>
<accession>A0AAW0QBR2</accession>
<evidence type="ECO:0000256" key="1">
    <source>
        <dbReference type="SAM" id="MobiDB-lite"/>
    </source>
</evidence>
<feature type="compositionally biased region" description="Low complexity" evidence="1">
    <location>
        <begin position="94"/>
        <end position="109"/>
    </location>
</feature>
<protein>
    <submittedName>
        <fullName evidence="2">Uncharacterized protein</fullName>
    </submittedName>
</protein>
<comment type="caution">
    <text evidence="2">The sequence shown here is derived from an EMBL/GenBank/DDBJ whole genome shotgun (WGS) entry which is preliminary data.</text>
</comment>
<feature type="region of interest" description="Disordered" evidence="1">
    <location>
        <begin position="82"/>
        <end position="162"/>
    </location>
</feature>